<dbReference type="InterPro" id="IPR003137">
    <property type="entry name" value="PA_domain"/>
</dbReference>
<sequence>MYNVEAGILKDISYEKVYEHLDFLVNDIGERQSGTEKLKKAAQYINRELESYGLKSRIDKFPMYNSYPVKAELKVLYPEDKIIAAEPVCHITSTLQEGVEGELIYAENGGYEDYKHKDIRGKIILTDMTWSPGRPEKARIAYELGAKALIIMNWGPKEDNPVIQMGGVKSQWGNPTPDTIKEMPLIPVLSITRQAGEYLRELCINKDAVKVWFRAEATREWVEANQPMGVLNSEKETDEFILIGSHIDAWGKAAICNSSGNALLLELARVFSLHRSYLKRNIIFAFWDGHEVAECGGSAWFVDNYWDKIVNKCVAYINVDNIAIKGTSVPGVESVSEVRRFTLDIIKEIWKVDGKWNWAYKGGGDSSFFGIGVPYISFATEYTEEKLKDLNYAFYSPWLHSNEDTIDKIDKDLYIKHFEFFAALLIRLCNQNIIPYNIVDIANEVKEKLDKVIGLGGKAADAELEKLKEISMDFYDSALEFSKVQPYMEPQMMRRYNEALLKVTGKISPAIRSYSGRYGQDPCCYVIAEYPIPCLYFPIKKILEAKENNSIHEYNLWKTKLLKEKNRVYDSINESIEIINSFVSEYKK</sequence>
<dbReference type="RefSeq" id="WP_255226574.1">
    <property type="nucleotide sequence ID" value="NZ_JAJEKE010000003.1"/>
</dbReference>
<dbReference type="SUPFAM" id="SSF53187">
    <property type="entry name" value="Zn-dependent exopeptidases"/>
    <property type="match status" value="1"/>
</dbReference>
<dbReference type="Pfam" id="PF02225">
    <property type="entry name" value="PA"/>
    <property type="match status" value="1"/>
</dbReference>
<evidence type="ECO:0000259" key="2">
    <source>
        <dbReference type="Pfam" id="PF04389"/>
    </source>
</evidence>
<comment type="caution">
    <text evidence="3">The sequence shown here is derived from an EMBL/GenBank/DDBJ whole genome shotgun (WGS) entry which is preliminary data.</text>
</comment>
<reference evidence="3 4" key="1">
    <citation type="submission" date="2021-10" db="EMBL/GenBank/DDBJ databases">
        <title>Lutispora strain m25 sp. nov., a thermophilic, non-spore-forming bacterium isolated from a lab-scale methanogenic bioreactor digesting anaerobic sludge.</title>
        <authorList>
            <person name="El Houari A."/>
            <person name="Mcdonald J."/>
        </authorList>
    </citation>
    <scope>NUCLEOTIDE SEQUENCE [LARGE SCALE GENOMIC DNA]</scope>
    <source>
        <strain evidence="4">m25</strain>
    </source>
</reference>
<dbReference type="Pfam" id="PF04389">
    <property type="entry name" value="Peptidase_M28"/>
    <property type="match status" value="1"/>
</dbReference>
<dbReference type="PANTHER" id="PTHR10404:SF46">
    <property type="entry name" value="VACUOLAR PROTEIN SORTING-ASSOCIATED PROTEIN 70"/>
    <property type="match status" value="1"/>
</dbReference>
<keyword evidence="4" id="KW-1185">Reference proteome</keyword>
<protein>
    <submittedName>
        <fullName evidence="3">M28 family peptidase</fullName>
    </submittedName>
</protein>
<dbReference type="EMBL" id="JAJEKE010000003">
    <property type="protein sequence ID" value="MCQ1529057.1"/>
    <property type="molecule type" value="Genomic_DNA"/>
</dbReference>
<dbReference type="InterPro" id="IPR007484">
    <property type="entry name" value="Peptidase_M28"/>
</dbReference>
<dbReference type="PANTHER" id="PTHR10404">
    <property type="entry name" value="N-ACETYLATED-ALPHA-LINKED ACIDIC DIPEPTIDASE"/>
    <property type="match status" value="1"/>
</dbReference>
<dbReference type="InterPro" id="IPR039373">
    <property type="entry name" value="Peptidase_M28B"/>
</dbReference>
<proteinExistence type="predicted"/>
<feature type="domain" description="PA" evidence="1">
    <location>
        <begin position="99"/>
        <end position="198"/>
    </location>
</feature>
<name>A0ABT1NCT3_9FIRM</name>
<feature type="domain" description="Peptidase M28" evidence="2">
    <location>
        <begin position="232"/>
        <end position="423"/>
    </location>
</feature>
<dbReference type="Gene3D" id="3.40.630.10">
    <property type="entry name" value="Zn peptidases"/>
    <property type="match status" value="1"/>
</dbReference>
<dbReference type="InterPro" id="IPR046450">
    <property type="entry name" value="PA_dom_sf"/>
</dbReference>
<evidence type="ECO:0000313" key="3">
    <source>
        <dbReference type="EMBL" id="MCQ1529057.1"/>
    </source>
</evidence>
<organism evidence="3 4">
    <name type="scientific">Lutispora saccharofermentans</name>
    <dbReference type="NCBI Taxonomy" id="3024236"/>
    <lineage>
        <taxon>Bacteria</taxon>
        <taxon>Bacillati</taxon>
        <taxon>Bacillota</taxon>
        <taxon>Clostridia</taxon>
        <taxon>Lutisporales</taxon>
        <taxon>Lutisporaceae</taxon>
        <taxon>Lutispora</taxon>
    </lineage>
</organism>
<accession>A0ABT1NCT3</accession>
<evidence type="ECO:0000313" key="4">
    <source>
        <dbReference type="Proteomes" id="UP001651880"/>
    </source>
</evidence>
<dbReference type="SUPFAM" id="SSF52025">
    <property type="entry name" value="PA domain"/>
    <property type="match status" value="1"/>
</dbReference>
<evidence type="ECO:0000259" key="1">
    <source>
        <dbReference type="Pfam" id="PF02225"/>
    </source>
</evidence>
<dbReference type="Proteomes" id="UP001651880">
    <property type="component" value="Unassembled WGS sequence"/>
</dbReference>
<gene>
    <name evidence="3" type="ORF">LJD61_05785</name>
</gene>
<dbReference type="Gene3D" id="3.50.30.30">
    <property type="match status" value="1"/>
</dbReference>